<reference evidence="1 2" key="1">
    <citation type="submission" date="2020-08" db="EMBL/GenBank/DDBJ databases">
        <title>Genomic Encyclopedia of Type Strains, Phase IV (KMG-V): Genome sequencing to study the core and pangenomes of soil and plant-associated prokaryotes.</title>
        <authorList>
            <person name="Whitman W."/>
        </authorList>
    </citation>
    <scope>NUCLEOTIDE SEQUENCE [LARGE SCALE GENOMIC DNA]</scope>
    <source>
        <strain evidence="1 2">SEMIA 4089</strain>
    </source>
</reference>
<proteinExistence type="predicted"/>
<dbReference type="Proteomes" id="UP000540909">
    <property type="component" value="Unassembled WGS sequence"/>
</dbReference>
<dbReference type="EMBL" id="JACIFY010000032">
    <property type="protein sequence ID" value="MBB4239135.1"/>
    <property type="molecule type" value="Genomic_DNA"/>
</dbReference>
<name>A0A7W6R964_9HYPH</name>
<protein>
    <submittedName>
        <fullName evidence="1">Putative dithiol-disulfide oxidoreductase (DUF899 family)</fullName>
    </submittedName>
</protein>
<comment type="caution">
    <text evidence="1">The sequence shown here is derived from an EMBL/GenBank/DDBJ whole genome shotgun (WGS) entry which is preliminary data.</text>
</comment>
<organism evidence="1 2">
    <name type="scientific">Rhizobium esperanzae</name>
    <dbReference type="NCBI Taxonomy" id="1967781"/>
    <lineage>
        <taxon>Bacteria</taxon>
        <taxon>Pseudomonadati</taxon>
        <taxon>Pseudomonadota</taxon>
        <taxon>Alphaproteobacteria</taxon>
        <taxon>Hyphomicrobiales</taxon>
        <taxon>Rhizobiaceae</taxon>
        <taxon>Rhizobium/Agrobacterium group</taxon>
        <taxon>Rhizobium</taxon>
    </lineage>
</organism>
<accession>A0A7W6R964</accession>
<sequence>MILDRAPKGRNEDSTMNFVRRHDEYEEAEKAPSCCH</sequence>
<gene>
    <name evidence="1" type="ORF">GGD57_005754</name>
</gene>
<evidence type="ECO:0000313" key="1">
    <source>
        <dbReference type="EMBL" id="MBB4239135.1"/>
    </source>
</evidence>
<dbReference type="AlphaFoldDB" id="A0A7W6R964"/>
<evidence type="ECO:0000313" key="2">
    <source>
        <dbReference type="Proteomes" id="UP000540909"/>
    </source>
</evidence>